<comment type="caution">
    <text evidence="3">The sequence shown here is derived from an EMBL/GenBank/DDBJ whole genome shotgun (WGS) entry which is preliminary data.</text>
</comment>
<accession>A0A8J5QLD9</accession>
<evidence type="ECO:0008006" key="5">
    <source>
        <dbReference type="Google" id="ProtNLM"/>
    </source>
</evidence>
<comment type="similarity">
    <text evidence="1">Belongs to the GILT family.</text>
</comment>
<evidence type="ECO:0000313" key="3">
    <source>
        <dbReference type="EMBL" id="KAG8034670.1"/>
    </source>
</evidence>
<organism evidence="3 4">
    <name type="scientific">Cotesia typhae</name>
    <dbReference type="NCBI Taxonomy" id="2053667"/>
    <lineage>
        <taxon>Eukaryota</taxon>
        <taxon>Metazoa</taxon>
        <taxon>Ecdysozoa</taxon>
        <taxon>Arthropoda</taxon>
        <taxon>Hexapoda</taxon>
        <taxon>Insecta</taxon>
        <taxon>Pterygota</taxon>
        <taxon>Neoptera</taxon>
        <taxon>Endopterygota</taxon>
        <taxon>Hymenoptera</taxon>
        <taxon>Apocrita</taxon>
        <taxon>Ichneumonoidea</taxon>
        <taxon>Braconidae</taxon>
        <taxon>Microgastrinae</taxon>
        <taxon>Cotesia</taxon>
    </lineage>
</organism>
<gene>
    <name evidence="3" type="ORF">G9C98_007746</name>
</gene>
<dbReference type="PANTHER" id="PTHR13234">
    <property type="entry name" value="GAMMA-INTERFERON INDUCIBLE LYSOSOMAL THIOL REDUCTASE GILT"/>
    <property type="match status" value="1"/>
</dbReference>
<feature type="non-terminal residue" evidence="3">
    <location>
        <position position="1"/>
    </location>
</feature>
<dbReference type="EMBL" id="JAAOIC020000067">
    <property type="protein sequence ID" value="KAG8034670.1"/>
    <property type="molecule type" value="Genomic_DNA"/>
</dbReference>
<name>A0A8J5QLD9_9HYME</name>
<sequence>VKTWTGILEDVPVNSQINENDEENVDVVKAKDVQKVVVAVYYEALCPDSRGFVIRQVEPTYQKLPDNVIIQMIPYGKATTTELPNGYKFTCQHGPRECEANMIHACAIDIIKNPAVQLNFLTCMIEHNLWPDSDDQSSILINLLQEVCKKFKVLPNGCKTLRVDQS</sequence>
<protein>
    <recommendedName>
        <fullName evidence="5">Gamma-interferon-inducible lysosomal thiol reductase</fullName>
    </recommendedName>
</protein>
<dbReference type="GO" id="GO:0016671">
    <property type="term" value="F:oxidoreductase activity, acting on a sulfur group of donors, disulfide as acceptor"/>
    <property type="evidence" value="ECO:0007669"/>
    <property type="project" value="InterPro"/>
</dbReference>
<dbReference type="PANTHER" id="PTHR13234:SF71">
    <property type="entry name" value="GAMMA-INTERFERON-INDUCIBLE LYSOSOMAL THIOL REDUCTASE-LIKE PROTEIN"/>
    <property type="match status" value="1"/>
</dbReference>
<dbReference type="AlphaFoldDB" id="A0A8J5QLD9"/>
<dbReference type="OrthoDB" id="958254at2759"/>
<proteinExistence type="inferred from homology"/>
<keyword evidence="2" id="KW-0325">Glycoprotein</keyword>
<dbReference type="Proteomes" id="UP000729913">
    <property type="component" value="Unassembled WGS sequence"/>
</dbReference>
<dbReference type="Pfam" id="PF03227">
    <property type="entry name" value="GILT"/>
    <property type="match status" value="1"/>
</dbReference>
<evidence type="ECO:0000256" key="1">
    <source>
        <dbReference type="ARBA" id="ARBA00005679"/>
    </source>
</evidence>
<dbReference type="InterPro" id="IPR004911">
    <property type="entry name" value="Interferon-induced_GILT"/>
</dbReference>
<evidence type="ECO:0000256" key="2">
    <source>
        <dbReference type="ARBA" id="ARBA00023180"/>
    </source>
</evidence>
<reference evidence="3" key="1">
    <citation type="submission" date="2020-03" db="EMBL/GenBank/DDBJ databases">
        <authorList>
            <person name="Chebbi M.A."/>
            <person name="Drezen J.M."/>
        </authorList>
    </citation>
    <scope>NUCLEOTIDE SEQUENCE</scope>
    <source>
        <tissue evidence="3">Whole body</tissue>
    </source>
</reference>
<keyword evidence="4" id="KW-1185">Reference proteome</keyword>
<reference evidence="3" key="2">
    <citation type="submission" date="2021-04" db="EMBL/GenBank/DDBJ databases">
        <title>Genome-wide patterns of bracovirus chromosomal integration into multiple host tissues during parasitism.</title>
        <authorList>
            <person name="Chebbi M.A.C."/>
        </authorList>
    </citation>
    <scope>NUCLEOTIDE SEQUENCE</scope>
    <source>
        <tissue evidence="3">Whole body</tissue>
    </source>
</reference>
<evidence type="ECO:0000313" key="4">
    <source>
        <dbReference type="Proteomes" id="UP000729913"/>
    </source>
</evidence>